<protein>
    <submittedName>
        <fullName evidence="2">DUF2938 domain-containing protein</fullName>
    </submittedName>
</protein>
<dbReference type="EMBL" id="JBHSDU010000003">
    <property type="protein sequence ID" value="MFC4310513.1"/>
    <property type="molecule type" value="Genomic_DNA"/>
</dbReference>
<keyword evidence="1" id="KW-0472">Membrane</keyword>
<evidence type="ECO:0000313" key="3">
    <source>
        <dbReference type="Proteomes" id="UP001595904"/>
    </source>
</evidence>
<keyword evidence="1" id="KW-0812">Transmembrane</keyword>
<dbReference type="RefSeq" id="WP_380598058.1">
    <property type="nucleotide sequence ID" value="NZ_JBHSDU010000003.1"/>
</dbReference>
<comment type="caution">
    <text evidence="2">The sequence shown here is derived from an EMBL/GenBank/DDBJ whole genome shotgun (WGS) entry which is preliminary data.</text>
</comment>
<evidence type="ECO:0000313" key="2">
    <source>
        <dbReference type="EMBL" id="MFC4310513.1"/>
    </source>
</evidence>
<keyword evidence="3" id="KW-1185">Reference proteome</keyword>
<name>A0ABV8SSB7_9GAMM</name>
<proteinExistence type="predicted"/>
<sequence>MNDVLSLIFTGIGATVILDVWGVIRKSLLGLPAPDYTMVGRWMGHMAKGTFRHDRIAAASPVAGERVIGWITHYATGVAFAAGLIGIVGFEWLHEPTIVAALVFGLGTVAVPFLLMQPGMGAGIAASRTANPSAARLQSLITHAVFGFGLWAAAELTSF</sequence>
<dbReference type="Pfam" id="PF11158">
    <property type="entry name" value="DUF2938"/>
    <property type="match status" value="1"/>
</dbReference>
<reference evidence="3" key="1">
    <citation type="journal article" date="2019" name="Int. J. Syst. Evol. Microbiol.">
        <title>The Global Catalogue of Microorganisms (GCM) 10K type strain sequencing project: providing services to taxonomists for standard genome sequencing and annotation.</title>
        <authorList>
            <consortium name="The Broad Institute Genomics Platform"/>
            <consortium name="The Broad Institute Genome Sequencing Center for Infectious Disease"/>
            <person name="Wu L."/>
            <person name="Ma J."/>
        </authorList>
    </citation>
    <scope>NUCLEOTIDE SEQUENCE [LARGE SCALE GENOMIC DNA]</scope>
    <source>
        <strain evidence="3">CGMCC 1.10759</strain>
    </source>
</reference>
<accession>A0ABV8SSB7</accession>
<gene>
    <name evidence="2" type="ORF">ACFPN2_15585</name>
</gene>
<dbReference type="Proteomes" id="UP001595904">
    <property type="component" value="Unassembled WGS sequence"/>
</dbReference>
<organism evidence="2 3">
    <name type="scientific">Steroidobacter flavus</name>
    <dbReference type="NCBI Taxonomy" id="1842136"/>
    <lineage>
        <taxon>Bacteria</taxon>
        <taxon>Pseudomonadati</taxon>
        <taxon>Pseudomonadota</taxon>
        <taxon>Gammaproteobacteria</taxon>
        <taxon>Steroidobacterales</taxon>
        <taxon>Steroidobacteraceae</taxon>
        <taxon>Steroidobacter</taxon>
    </lineage>
</organism>
<feature type="transmembrane region" description="Helical" evidence="1">
    <location>
        <begin position="137"/>
        <end position="154"/>
    </location>
</feature>
<feature type="transmembrane region" description="Helical" evidence="1">
    <location>
        <begin position="98"/>
        <end position="116"/>
    </location>
</feature>
<keyword evidence="1" id="KW-1133">Transmembrane helix</keyword>
<feature type="transmembrane region" description="Helical" evidence="1">
    <location>
        <begin position="74"/>
        <end position="92"/>
    </location>
</feature>
<feature type="transmembrane region" description="Helical" evidence="1">
    <location>
        <begin position="6"/>
        <end position="24"/>
    </location>
</feature>
<dbReference type="InterPro" id="IPR021329">
    <property type="entry name" value="DUF2938"/>
</dbReference>
<evidence type="ECO:0000256" key="1">
    <source>
        <dbReference type="SAM" id="Phobius"/>
    </source>
</evidence>